<proteinExistence type="predicted"/>
<keyword evidence="2" id="KW-1185">Reference proteome</keyword>
<dbReference type="EMBL" id="VMBP01000005">
    <property type="protein sequence ID" value="TSJ60815.1"/>
    <property type="molecule type" value="Genomic_DNA"/>
</dbReference>
<organism evidence="1 2">
    <name type="scientific">Ancylobacter moscoviensis</name>
    <dbReference type="NCBI Taxonomy" id="2597768"/>
    <lineage>
        <taxon>Bacteria</taxon>
        <taxon>Pseudomonadati</taxon>
        <taxon>Pseudomonadota</taxon>
        <taxon>Alphaproteobacteria</taxon>
        <taxon>Hyphomicrobiales</taxon>
        <taxon>Xanthobacteraceae</taxon>
        <taxon>Ancylobacter</taxon>
    </lineage>
</organism>
<dbReference type="GO" id="GO:0003677">
    <property type="term" value="F:DNA binding"/>
    <property type="evidence" value="ECO:0007669"/>
    <property type="project" value="UniProtKB-KW"/>
</dbReference>
<keyword evidence="1" id="KW-0238">DNA-binding</keyword>
<name>A0ABY3DMZ2_9HYPH</name>
<dbReference type="Proteomes" id="UP000315321">
    <property type="component" value="Unassembled WGS sequence"/>
</dbReference>
<protein>
    <submittedName>
        <fullName evidence="1">DNA-binding protein</fullName>
    </submittedName>
</protein>
<gene>
    <name evidence="1" type="ORF">FO470_14710</name>
</gene>
<evidence type="ECO:0000313" key="2">
    <source>
        <dbReference type="Proteomes" id="UP000315321"/>
    </source>
</evidence>
<comment type="caution">
    <text evidence="1">The sequence shown here is derived from an EMBL/GenBank/DDBJ whole genome shotgun (WGS) entry which is preliminary data.</text>
</comment>
<reference evidence="1 2" key="1">
    <citation type="submission" date="2019-07" db="EMBL/GenBank/DDBJ databases">
        <authorList>
            <person name="Grouzdev D.S."/>
        </authorList>
    </citation>
    <scope>NUCLEOTIDE SEQUENCE [LARGE SCALE GENOMIC DNA]</scope>
    <source>
        <strain evidence="1 2">3C</strain>
    </source>
</reference>
<sequence>MASPRNIRFTRLSDQDREKIASLLPLAEGDRMELRVRHSDGRGQSELLPPAAAGAIETLLSLLAGGQRVAVLAEDQELSPSQASAVLGISRALVVLRMDSGDLPFRRVGKHRRALLKDVLALKMRLDIQRKALEALAEDAEDLITNHGL</sequence>
<evidence type="ECO:0000313" key="1">
    <source>
        <dbReference type="EMBL" id="TSJ60815.1"/>
    </source>
</evidence>
<dbReference type="RefSeq" id="WP_144343742.1">
    <property type="nucleotide sequence ID" value="NZ_VMBP01000005.1"/>
</dbReference>
<accession>A0ABY3DMZ2</accession>